<keyword evidence="3" id="KW-0812">Transmembrane</keyword>
<evidence type="ECO:0000259" key="11">
    <source>
        <dbReference type="Pfam" id="PF22618"/>
    </source>
</evidence>
<dbReference type="PANTHER" id="PTHR37461:SF1">
    <property type="entry name" value="ANTI-SIGMA-K FACTOR RSKA"/>
    <property type="match status" value="1"/>
</dbReference>
<evidence type="ECO:0000256" key="9">
    <source>
        <dbReference type="ARBA" id="ARBA00030803"/>
    </source>
</evidence>
<dbReference type="InterPro" id="IPR051474">
    <property type="entry name" value="Anti-sigma-K/W_factor"/>
</dbReference>
<keyword evidence="13" id="KW-1185">Reference proteome</keyword>
<evidence type="ECO:0000256" key="5">
    <source>
        <dbReference type="ARBA" id="ARBA00023015"/>
    </source>
</evidence>
<comment type="subcellular location">
    <subcellularLocation>
        <location evidence="1">Cell membrane</location>
        <topology evidence="1">Single-pass membrane protein</topology>
    </subcellularLocation>
</comment>
<dbReference type="Gene3D" id="1.10.10.1320">
    <property type="entry name" value="Anti-sigma factor, zinc-finger domain"/>
    <property type="match status" value="1"/>
</dbReference>
<proteinExistence type="predicted"/>
<dbReference type="Pfam" id="PF10099">
    <property type="entry name" value="RskA_C"/>
    <property type="match status" value="1"/>
</dbReference>
<evidence type="ECO:0000313" key="12">
    <source>
        <dbReference type="EMBL" id="MBL1074615.1"/>
    </source>
</evidence>
<comment type="caution">
    <text evidence="12">The sequence shown here is derived from an EMBL/GenBank/DDBJ whole genome shotgun (WGS) entry which is preliminary data.</text>
</comment>
<evidence type="ECO:0000256" key="3">
    <source>
        <dbReference type="ARBA" id="ARBA00022692"/>
    </source>
</evidence>
<keyword evidence="6" id="KW-0472">Membrane</keyword>
<dbReference type="RefSeq" id="WP_201945639.1">
    <property type="nucleotide sequence ID" value="NZ_JAERRJ010000003.1"/>
</dbReference>
<reference evidence="12 13" key="1">
    <citation type="submission" date="2021-01" db="EMBL/GenBank/DDBJ databases">
        <title>WGS of actinomycetes isolated from Thailand.</title>
        <authorList>
            <person name="Thawai C."/>
        </authorList>
    </citation>
    <scope>NUCLEOTIDE SEQUENCE [LARGE SCALE GENOMIC DNA]</scope>
    <source>
        <strain evidence="12 13">LPG 2</strain>
    </source>
</reference>
<keyword evidence="4" id="KW-1133">Transmembrane helix</keyword>
<dbReference type="PANTHER" id="PTHR37461">
    <property type="entry name" value="ANTI-SIGMA-K FACTOR RSKA"/>
    <property type="match status" value="1"/>
</dbReference>
<dbReference type="Pfam" id="PF22618">
    <property type="entry name" value="RskA_N"/>
    <property type="match status" value="1"/>
</dbReference>
<dbReference type="InterPro" id="IPR018764">
    <property type="entry name" value="RskA_C"/>
</dbReference>
<sequence length="247" mass="25229">MTAPADPALLDRAHPYALDALTAFERRNLENQLAATDPGTRAAFTATVRDIRETLSLLTVFDAVPAPPELEEAIQRAIDDLVAAQTREQGRLAGHAGGWRSRRWRMVAAAAAVVVAIGAGAAVLAHRPPAGPAAVTAQSIQAQADTRTRTAPVASGGELIVYSSAGIAAAAVAFQDVAAPPPGRAYQLWLVPIGGTPVSAGVVATVPPSGSALVIRFGTQDTLALTLEPAGGSTQPTTTPIAALNLT</sequence>
<organism evidence="12 13">
    <name type="scientific">Nocardia acididurans</name>
    <dbReference type="NCBI Taxonomy" id="2802282"/>
    <lineage>
        <taxon>Bacteria</taxon>
        <taxon>Bacillati</taxon>
        <taxon>Actinomycetota</taxon>
        <taxon>Actinomycetes</taxon>
        <taxon>Mycobacteriales</taxon>
        <taxon>Nocardiaceae</taxon>
        <taxon>Nocardia</taxon>
    </lineage>
</organism>
<keyword evidence="5" id="KW-0805">Transcription regulation</keyword>
<dbReference type="InterPro" id="IPR053877">
    <property type="entry name" value="RskA_N"/>
</dbReference>
<accession>A0ABS1M249</accession>
<name>A0ABS1M249_9NOCA</name>
<dbReference type="EMBL" id="JAERRJ010000003">
    <property type="protein sequence ID" value="MBL1074615.1"/>
    <property type="molecule type" value="Genomic_DNA"/>
</dbReference>
<evidence type="ECO:0000256" key="8">
    <source>
        <dbReference type="ARBA" id="ARBA00029829"/>
    </source>
</evidence>
<protein>
    <recommendedName>
        <fullName evidence="9">Regulator of SigK</fullName>
    </recommendedName>
    <alternativeName>
        <fullName evidence="8">Sigma-K anti-sigma factor RskA</fullName>
    </alternativeName>
</protein>
<feature type="domain" description="Anti-sigma K factor RskA C-terminal" evidence="10">
    <location>
        <begin position="107"/>
        <end position="241"/>
    </location>
</feature>
<evidence type="ECO:0000256" key="1">
    <source>
        <dbReference type="ARBA" id="ARBA00004162"/>
    </source>
</evidence>
<feature type="domain" description="Anti-sigma-K factor RskA N-terminal" evidence="11">
    <location>
        <begin position="9"/>
        <end position="55"/>
    </location>
</feature>
<dbReference type="Proteomes" id="UP000602198">
    <property type="component" value="Unassembled WGS sequence"/>
</dbReference>
<evidence type="ECO:0000256" key="7">
    <source>
        <dbReference type="ARBA" id="ARBA00023163"/>
    </source>
</evidence>
<evidence type="ECO:0000313" key="13">
    <source>
        <dbReference type="Proteomes" id="UP000602198"/>
    </source>
</evidence>
<keyword evidence="7" id="KW-0804">Transcription</keyword>
<evidence type="ECO:0000256" key="4">
    <source>
        <dbReference type="ARBA" id="ARBA00022989"/>
    </source>
</evidence>
<evidence type="ECO:0000259" key="10">
    <source>
        <dbReference type="Pfam" id="PF10099"/>
    </source>
</evidence>
<evidence type="ECO:0000256" key="6">
    <source>
        <dbReference type="ARBA" id="ARBA00023136"/>
    </source>
</evidence>
<evidence type="ECO:0000256" key="2">
    <source>
        <dbReference type="ARBA" id="ARBA00022475"/>
    </source>
</evidence>
<dbReference type="InterPro" id="IPR041916">
    <property type="entry name" value="Anti_sigma_zinc_sf"/>
</dbReference>
<keyword evidence="2" id="KW-1003">Cell membrane</keyword>
<gene>
    <name evidence="12" type="ORF">JK358_09420</name>
</gene>